<dbReference type="EMBL" id="BAAAPL010000001">
    <property type="protein sequence ID" value="GAA1697104.1"/>
    <property type="molecule type" value="Genomic_DNA"/>
</dbReference>
<dbReference type="RefSeq" id="WP_344070633.1">
    <property type="nucleotide sequence ID" value="NZ_BAAAPL010000001.1"/>
</dbReference>
<evidence type="ECO:0000256" key="1">
    <source>
        <dbReference type="SAM" id="Phobius"/>
    </source>
</evidence>
<proteinExistence type="predicted"/>
<keyword evidence="1" id="KW-0812">Transmembrane</keyword>
<dbReference type="Pfam" id="PF14155">
    <property type="entry name" value="DUF4307"/>
    <property type="match status" value="1"/>
</dbReference>
<evidence type="ECO:0000313" key="3">
    <source>
        <dbReference type="Proteomes" id="UP001501690"/>
    </source>
</evidence>
<sequence>MTPAPTAAQSDQDRIAAKLDARYGRTRTTRSRWLAGVGIAIVAVVVVWFGWMTVASSMNTVTADATGFTVDSAHAVTVSFRATVTPGSEIACALEAQDEEHGVVGWKIVVIPPSEEHTRAFVESIPTIAEATTGLVNSCWVT</sequence>
<gene>
    <name evidence="2" type="ORF">GCM10009808_13210</name>
</gene>
<reference evidence="2 3" key="1">
    <citation type="journal article" date="2019" name="Int. J. Syst. Evol. Microbiol.">
        <title>The Global Catalogue of Microorganisms (GCM) 10K type strain sequencing project: providing services to taxonomists for standard genome sequencing and annotation.</title>
        <authorList>
            <consortium name="The Broad Institute Genomics Platform"/>
            <consortium name="The Broad Institute Genome Sequencing Center for Infectious Disease"/>
            <person name="Wu L."/>
            <person name="Ma J."/>
        </authorList>
    </citation>
    <scope>NUCLEOTIDE SEQUENCE [LARGE SCALE GENOMIC DNA]</scope>
    <source>
        <strain evidence="2 3">JCM 15577</strain>
    </source>
</reference>
<dbReference type="Proteomes" id="UP001501690">
    <property type="component" value="Unassembled WGS sequence"/>
</dbReference>
<keyword evidence="3" id="KW-1185">Reference proteome</keyword>
<evidence type="ECO:0000313" key="2">
    <source>
        <dbReference type="EMBL" id="GAA1697104.1"/>
    </source>
</evidence>
<dbReference type="InterPro" id="IPR025443">
    <property type="entry name" value="DUF4307"/>
</dbReference>
<protein>
    <recommendedName>
        <fullName evidence="4">Transcriptional regulator</fullName>
    </recommendedName>
</protein>
<keyword evidence="1" id="KW-0472">Membrane</keyword>
<organism evidence="2 3">
    <name type="scientific">Microbacterium sediminicola</name>
    <dbReference type="NCBI Taxonomy" id="415210"/>
    <lineage>
        <taxon>Bacteria</taxon>
        <taxon>Bacillati</taxon>
        <taxon>Actinomycetota</taxon>
        <taxon>Actinomycetes</taxon>
        <taxon>Micrococcales</taxon>
        <taxon>Microbacteriaceae</taxon>
        <taxon>Microbacterium</taxon>
    </lineage>
</organism>
<evidence type="ECO:0008006" key="4">
    <source>
        <dbReference type="Google" id="ProtNLM"/>
    </source>
</evidence>
<feature type="transmembrane region" description="Helical" evidence="1">
    <location>
        <begin position="33"/>
        <end position="51"/>
    </location>
</feature>
<accession>A0ABN2I1Q1</accession>
<comment type="caution">
    <text evidence="2">The sequence shown here is derived from an EMBL/GenBank/DDBJ whole genome shotgun (WGS) entry which is preliminary data.</text>
</comment>
<keyword evidence="1" id="KW-1133">Transmembrane helix</keyword>
<name>A0ABN2I1Q1_9MICO</name>